<evidence type="ECO:0000313" key="1">
    <source>
        <dbReference type="EMBL" id="PRY37331.1"/>
    </source>
</evidence>
<comment type="caution">
    <text evidence="1">The sequence shown here is derived from an EMBL/GenBank/DDBJ whole genome shotgun (WGS) entry which is preliminary data.</text>
</comment>
<dbReference type="AlphaFoldDB" id="A0A2T0SV93"/>
<name>A0A2T0SV93_9PSEU</name>
<organism evidence="1 2">
    <name type="scientific">Umezawaea tangerina</name>
    <dbReference type="NCBI Taxonomy" id="84725"/>
    <lineage>
        <taxon>Bacteria</taxon>
        <taxon>Bacillati</taxon>
        <taxon>Actinomycetota</taxon>
        <taxon>Actinomycetes</taxon>
        <taxon>Pseudonocardiales</taxon>
        <taxon>Pseudonocardiaceae</taxon>
        <taxon>Umezawaea</taxon>
    </lineage>
</organism>
<gene>
    <name evidence="1" type="ORF">CLV43_110142</name>
</gene>
<protein>
    <submittedName>
        <fullName evidence="1">Uncharacterized protein DUF742</fullName>
    </submittedName>
</protein>
<dbReference type="RefSeq" id="WP_106191640.1">
    <property type="nucleotide sequence ID" value="NZ_PVTF01000010.1"/>
</dbReference>
<dbReference type="Pfam" id="PF05331">
    <property type="entry name" value="DUF742"/>
    <property type="match status" value="1"/>
</dbReference>
<dbReference type="InterPro" id="IPR007995">
    <property type="entry name" value="DUF742"/>
</dbReference>
<dbReference type="PANTHER" id="PTHR36221:SF1">
    <property type="entry name" value="DUF742 DOMAIN-CONTAINING PROTEIN"/>
    <property type="match status" value="1"/>
</dbReference>
<dbReference type="OrthoDB" id="3691392at2"/>
<proteinExistence type="predicted"/>
<reference evidence="1 2" key="1">
    <citation type="submission" date="2018-03" db="EMBL/GenBank/DDBJ databases">
        <title>Genomic Encyclopedia of Archaeal and Bacterial Type Strains, Phase II (KMG-II): from individual species to whole genera.</title>
        <authorList>
            <person name="Goeker M."/>
        </authorList>
    </citation>
    <scope>NUCLEOTIDE SEQUENCE [LARGE SCALE GENOMIC DNA]</scope>
    <source>
        <strain evidence="1 2">DSM 44720</strain>
    </source>
</reference>
<dbReference type="Proteomes" id="UP000239494">
    <property type="component" value="Unassembled WGS sequence"/>
</dbReference>
<evidence type="ECO:0000313" key="2">
    <source>
        <dbReference type="Proteomes" id="UP000239494"/>
    </source>
</evidence>
<dbReference type="PANTHER" id="PTHR36221">
    <property type="entry name" value="DUF742 DOMAIN-CONTAINING PROTEIN"/>
    <property type="match status" value="1"/>
</dbReference>
<sequence>MNDFRVRPYALTGGRTRSNVTLDIETIVTTNDEVERDPMTDTLEHRTISALCRDPHSVAEVSARLRLPLGVVRVLLADMSDLSLITVHRNEGVRDNRPSTALMERVLAGLRNL</sequence>
<accession>A0A2T0SV93</accession>
<keyword evidence="2" id="KW-1185">Reference proteome</keyword>
<dbReference type="EMBL" id="PVTF01000010">
    <property type="protein sequence ID" value="PRY37331.1"/>
    <property type="molecule type" value="Genomic_DNA"/>
</dbReference>